<feature type="compositionally biased region" description="Polar residues" evidence="1">
    <location>
        <begin position="25"/>
        <end position="37"/>
    </location>
</feature>
<evidence type="ECO:0000256" key="1">
    <source>
        <dbReference type="SAM" id="MobiDB-lite"/>
    </source>
</evidence>
<evidence type="ECO:0000313" key="2">
    <source>
        <dbReference type="EMBL" id="CUG06152.1"/>
    </source>
</evidence>
<protein>
    <submittedName>
        <fullName evidence="2">Uncharacterized protein</fullName>
    </submittedName>
</protein>
<proteinExistence type="predicted"/>
<gene>
    <name evidence="2" type="ORF">BSAL_71775</name>
</gene>
<feature type="compositionally biased region" description="Polar residues" evidence="1">
    <location>
        <begin position="325"/>
        <end position="335"/>
    </location>
</feature>
<sequence>MPLGVLAVDIDKLIQNRITIPSSSARNFAADTKTSPFSKDRNHHHRHHTSPASSHNERSGHQQRSISPRGIEAYPSTPHRRNDCYLIKGDDGTRVWNGVVVPPASPTLTPTTTPRGKHRRRMGPRSGGISPRSSDNGTPFQIEDVATGPSSTLDEVPFAVEVHWSPREAHSTVTIVPSPSRQFLRNASEERHHHGGSSAITPRSFSGARGFSQPSATPPPLHTMHNPATVSNNIGKVEPPPLPTAAGTGIMVAPRPGSGSSLEGGGGQSRKGSATATRQGSARTVRVIDHNEEPLSHSSEDLRAARPPLGGKTTTQQEGDDDTTLSNEPSSSSRISAVAQDIIDTTLSYVKGRVQIIMNPPPRIPQPPSTFPSRDVEERLLGPKRRGCDEDGVVSSRRRVSHGDMIASGDASCSTHRQRDMIREKERRLANVSFRHENIFEPHCRSLPSTLSTYRLSLHAKKDPMFPAVFDLEYVKPSRVVHAHKNTAERRSQAYDTISPSEQKILDVIAAKGTV</sequence>
<feature type="compositionally biased region" description="Basic and acidic residues" evidence="1">
    <location>
        <begin position="286"/>
        <end position="304"/>
    </location>
</feature>
<feature type="region of interest" description="Disordered" evidence="1">
    <location>
        <begin position="25"/>
        <end position="84"/>
    </location>
</feature>
<keyword evidence="3" id="KW-1185">Reference proteome</keyword>
<organism evidence="2 3">
    <name type="scientific">Bodo saltans</name>
    <name type="common">Flagellated protozoan</name>
    <dbReference type="NCBI Taxonomy" id="75058"/>
    <lineage>
        <taxon>Eukaryota</taxon>
        <taxon>Discoba</taxon>
        <taxon>Euglenozoa</taxon>
        <taxon>Kinetoplastea</taxon>
        <taxon>Metakinetoplastina</taxon>
        <taxon>Eubodonida</taxon>
        <taxon>Bodonidae</taxon>
        <taxon>Bodo</taxon>
    </lineage>
</organism>
<feature type="region of interest" description="Disordered" evidence="1">
    <location>
        <begin position="99"/>
        <end position="140"/>
    </location>
</feature>
<dbReference type="VEuPathDB" id="TriTrypDB:BSAL_71775"/>
<accession>A0A0S4ISP6</accession>
<dbReference type="AlphaFoldDB" id="A0A0S4ISP6"/>
<feature type="compositionally biased region" description="Polar residues" evidence="1">
    <location>
        <begin position="270"/>
        <end position="282"/>
    </location>
</feature>
<evidence type="ECO:0000313" key="3">
    <source>
        <dbReference type="Proteomes" id="UP000051952"/>
    </source>
</evidence>
<name>A0A0S4ISP6_BODSA</name>
<dbReference type="Proteomes" id="UP000051952">
    <property type="component" value="Unassembled WGS sequence"/>
</dbReference>
<feature type="region of interest" description="Disordered" evidence="1">
    <location>
        <begin position="186"/>
        <end position="335"/>
    </location>
</feature>
<reference evidence="3" key="1">
    <citation type="submission" date="2015-09" db="EMBL/GenBank/DDBJ databases">
        <authorList>
            <consortium name="Pathogen Informatics"/>
        </authorList>
    </citation>
    <scope>NUCLEOTIDE SEQUENCE [LARGE SCALE GENOMIC DNA]</scope>
    <source>
        <strain evidence="3">Lake Konstanz</strain>
    </source>
</reference>
<dbReference type="EMBL" id="CYKH01000567">
    <property type="protein sequence ID" value="CUG06152.1"/>
    <property type="molecule type" value="Genomic_DNA"/>
</dbReference>